<dbReference type="RefSeq" id="WP_195171382.1">
    <property type="nucleotide sequence ID" value="NZ_CP062983.1"/>
</dbReference>
<dbReference type="InterPro" id="IPR051829">
    <property type="entry name" value="Multiheme_Cytochr_ET"/>
</dbReference>
<evidence type="ECO:0000256" key="1">
    <source>
        <dbReference type="ARBA" id="ARBA00022729"/>
    </source>
</evidence>
<dbReference type="EMBL" id="CP062983">
    <property type="protein sequence ID" value="QPC83315.1"/>
    <property type="molecule type" value="Genomic_DNA"/>
</dbReference>
<dbReference type="PANTHER" id="PTHR35038">
    <property type="entry name" value="DISSIMILATORY SULFITE REDUCTASE SIRA"/>
    <property type="match status" value="1"/>
</dbReference>
<keyword evidence="4" id="KW-1185">Reference proteome</keyword>
<dbReference type="InterPro" id="IPR036280">
    <property type="entry name" value="Multihaem_cyt_sf"/>
</dbReference>
<dbReference type="Gene3D" id="1.10.1130.10">
    <property type="entry name" value="Flavocytochrome C3, Chain A"/>
    <property type="match status" value="1"/>
</dbReference>
<proteinExistence type="predicted"/>
<evidence type="ECO:0008006" key="5">
    <source>
        <dbReference type="Google" id="ProtNLM"/>
    </source>
</evidence>
<dbReference type="PANTHER" id="PTHR35038:SF8">
    <property type="entry name" value="C-TYPE POLYHEME CYTOCHROME OMCC"/>
    <property type="match status" value="1"/>
</dbReference>
<dbReference type="InterPro" id="IPR008969">
    <property type="entry name" value="CarboxyPept-like_regulatory"/>
</dbReference>
<dbReference type="Proteomes" id="UP000594468">
    <property type="component" value="Chromosome"/>
</dbReference>
<dbReference type="AlphaFoldDB" id="A0A7S8EAF3"/>
<dbReference type="SUPFAM" id="SSF49464">
    <property type="entry name" value="Carboxypeptidase regulatory domain-like"/>
    <property type="match status" value="1"/>
</dbReference>
<keyword evidence="1" id="KW-0732">Signal</keyword>
<dbReference type="SUPFAM" id="SSF48695">
    <property type="entry name" value="Multiheme cytochromes"/>
    <property type="match status" value="1"/>
</dbReference>
<protein>
    <recommendedName>
        <fullName evidence="5">Cytochrome c-552/4 domain-containing protein</fullName>
    </recommendedName>
</protein>
<feature type="transmembrane region" description="Helical" evidence="2">
    <location>
        <begin position="7"/>
        <end position="25"/>
    </location>
</feature>
<dbReference type="KEGG" id="pmet:G4Y79_02755"/>
<name>A0A7S8EAF3_9CHLR</name>
<keyword evidence="2" id="KW-0812">Transmembrane</keyword>
<evidence type="ECO:0000313" key="4">
    <source>
        <dbReference type="Proteomes" id="UP000594468"/>
    </source>
</evidence>
<evidence type="ECO:0000313" key="3">
    <source>
        <dbReference type="EMBL" id="QPC83315.1"/>
    </source>
</evidence>
<organism evidence="3 4">
    <name type="scientific">Phototrophicus methaneseepsis</name>
    <dbReference type="NCBI Taxonomy" id="2710758"/>
    <lineage>
        <taxon>Bacteria</taxon>
        <taxon>Bacillati</taxon>
        <taxon>Chloroflexota</taxon>
        <taxon>Candidatus Thermofontia</taxon>
        <taxon>Phototrophicales</taxon>
        <taxon>Phototrophicaceae</taxon>
        <taxon>Phototrophicus</taxon>
    </lineage>
</organism>
<keyword evidence="2" id="KW-1133">Transmembrane helix</keyword>
<sequence length="563" mass="60929">MSSKQKVTFLIPVIAIAGLFGIILLTPQDEQIIARGIVHDESGPLEGAVVRQRGSSYYVLTNSDGYFELPLPENNGAQITAWIPGTFIGGGDVEGFLNPEGDMLFLHHYPVTDNSEYPFVSPTDPDNETACANCHADHTGENDSAMPFDEWQQDAHATAATNKRFLSLYNGTNLAGEAGPATLFIYEALQTANKPVAPSLGQDAVGPGYKLDYPDQSGICATCHTPILAIDTPYHADPNTAVGVAAEGISCDFCHKIQDVTLRPDGKPDPGLPGVLSVQFLRPQAGEQLFIGPLDDTPGEDIYAASQDESQFCAACHSGQFWDVPIYDSFGEWLASPYSMGDQAQTCQDCHMPHVGVTSFVQLPPDDTTILAPRDPETIFSHRMPGAADEALLESAATLTVEAKPTGDQLHVTVRVTNTGAGHHIPTDNPLRNMILLVQTVDGEGQPLTLLDGPTIPAWGGVGDPAEGYYAGQPGILYAKILADLFTDEMPTYAYWRPTRLVSDNRIAALATDQSSYTFALPADQDVTVDVQLYLRRAYIELMDLKDWDTTDMLMTQQIVRVP</sequence>
<gene>
    <name evidence="3" type="ORF">G4Y79_02755</name>
</gene>
<evidence type="ECO:0000256" key="2">
    <source>
        <dbReference type="SAM" id="Phobius"/>
    </source>
</evidence>
<reference evidence="3 4" key="1">
    <citation type="submission" date="2020-02" db="EMBL/GenBank/DDBJ databases">
        <authorList>
            <person name="Zheng R.K."/>
            <person name="Sun C.M."/>
        </authorList>
    </citation>
    <scope>NUCLEOTIDE SEQUENCE [LARGE SCALE GENOMIC DNA]</scope>
    <source>
        <strain evidence="4">rifampicinis</strain>
    </source>
</reference>
<keyword evidence="2" id="KW-0472">Membrane</keyword>
<accession>A0A7S8EAF3</accession>